<feature type="domain" description="Thioredoxin" evidence="5">
    <location>
        <begin position="79"/>
        <end position="245"/>
    </location>
</feature>
<dbReference type="InterPro" id="IPR036249">
    <property type="entry name" value="Thioredoxin-like_sf"/>
</dbReference>
<evidence type="ECO:0000256" key="2">
    <source>
        <dbReference type="ARBA" id="ARBA00023008"/>
    </source>
</evidence>
<comment type="similarity">
    <text evidence="1">Belongs to the SCO1/2 family.</text>
</comment>
<evidence type="ECO:0000256" key="4">
    <source>
        <dbReference type="PIRSR" id="PIRSR603782-2"/>
    </source>
</evidence>
<dbReference type="Gene3D" id="3.40.30.10">
    <property type="entry name" value="Glutaredoxin"/>
    <property type="match status" value="1"/>
</dbReference>
<dbReference type="Pfam" id="PF02630">
    <property type="entry name" value="SCO1-SenC"/>
    <property type="match status" value="1"/>
</dbReference>
<evidence type="ECO:0000259" key="5">
    <source>
        <dbReference type="PROSITE" id="PS51352"/>
    </source>
</evidence>
<protein>
    <submittedName>
        <fullName evidence="6">Sco1 protein</fullName>
    </submittedName>
</protein>
<dbReference type="InterPro" id="IPR013766">
    <property type="entry name" value="Thioredoxin_domain"/>
</dbReference>
<dbReference type="SUPFAM" id="SSF52833">
    <property type="entry name" value="Thioredoxin-like"/>
    <property type="match status" value="1"/>
</dbReference>
<proteinExistence type="inferred from homology"/>
<comment type="caution">
    <text evidence="6">The sequence shown here is derived from an EMBL/GenBank/DDBJ whole genome shotgun (WGS) entry which is preliminary data.</text>
</comment>
<feature type="binding site" evidence="3">
    <location>
        <position position="121"/>
    </location>
    <ligand>
        <name>Cu cation</name>
        <dbReference type="ChEBI" id="CHEBI:23378"/>
    </ligand>
</feature>
<dbReference type="PANTHER" id="PTHR12151">
    <property type="entry name" value="ELECTRON TRANSPORT PROTIN SCO1/SENC FAMILY MEMBER"/>
    <property type="match status" value="1"/>
</dbReference>
<keyword evidence="3" id="KW-0479">Metal-binding</keyword>
<feature type="disulfide bond" description="Redox-active" evidence="4">
    <location>
        <begin position="117"/>
        <end position="121"/>
    </location>
</feature>
<keyword evidence="7" id="KW-1185">Reference proteome</keyword>
<dbReference type="Proteomes" id="UP000037460">
    <property type="component" value="Unassembled WGS sequence"/>
</dbReference>
<dbReference type="PROSITE" id="PS51352">
    <property type="entry name" value="THIOREDOXIN_2"/>
    <property type="match status" value="1"/>
</dbReference>
<dbReference type="EMBL" id="JWZX01003104">
    <property type="protein sequence ID" value="KOO24334.1"/>
    <property type="molecule type" value="Genomic_DNA"/>
</dbReference>
<accession>A0A0M0JCM8</accession>
<keyword evidence="2 3" id="KW-0186">Copper</keyword>
<dbReference type="GO" id="GO:0046872">
    <property type="term" value="F:metal ion binding"/>
    <property type="evidence" value="ECO:0007669"/>
    <property type="project" value="UniProtKB-KW"/>
</dbReference>
<sequence>MRNARLTSLRLARSSSSRMLPRTTVAAMSTSADGSSALSVAAQRLRSPVTWISASATLGALYGLYQFQYTRQLTTQRMAGRPDLGGDFALVDWDGKPVSSKDLVGKWVLLYFGFTKCPDICPDELHKVTAVLKRLENQGQSIQPVFITIDPTRDTKARLKSYFETAGFHPRFIALTGDDAAVKKACRAYRVYFTKPTPEEIKRGDYLLDHSIISYLVDPEGEFADYYGKSLTEDEMFTRVGKLMGDWERQKWWDSVLPAFMATPQMTEGQKRAAEAAKPGNRSAA</sequence>
<gene>
    <name evidence="6" type="ORF">Ctob_004186</name>
</gene>
<reference evidence="7" key="1">
    <citation type="journal article" date="2015" name="PLoS Genet.">
        <title>Genome Sequence and Transcriptome Analyses of Chrysochromulina tobin: Metabolic Tools for Enhanced Algal Fitness in the Prominent Order Prymnesiales (Haptophyceae).</title>
        <authorList>
            <person name="Hovde B.T."/>
            <person name="Deodato C.R."/>
            <person name="Hunsperger H.M."/>
            <person name="Ryken S.A."/>
            <person name="Yost W."/>
            <person name="Jha R.K."/>
            <person name="Patterson J."/>
            <person name="Monnat R.J. Jr."/>
            <person name="Barlow S.B."/>
            <person name="Starkenburg S.R."/>
            <person name="Cattolico R.A."/>
        </authorList>
    </citation>
    <scope>NUCLEOTIDE SEQUENCE</scope>
    <source>
        <strain evidence="7">CCMP291</strain>
    </source>
</reference>
<keyword evidence="4" id="KW-1015">Disulfide bond</keyword>
<dbReference type="OrthoDB" id="270009at2759"/>
<dbReference type="InterPro" id="IPR003782">
    <property type="entry name" value="SCO1/SenC"/>
</dbReference>
<dbReference type="AlphaFoldDB" id="A0A0M0JCM8"/>
<evidence type="ECO:0000313" key="6">
    <source>
        <dbReference type="EMBL" id="KOO24334.1"/>
    </source>
</evidence>
<evidence type="ECO:0000313" key="7">
    <source>
        <dbReference type="Proteomes" id="UP000037460"/>
    </source>
</evidence>
<feature type="binding site" evidence="3">
    <location>
        <position position="210"/>
    </location>
    <ligand>
        <name>Cu cation</name>
        <dbReference type="ChEBI" id="CHEBI:23378"/>
    </ligand>
</feature>
<evidence type="ECO:0000256" key="3">
    <source>
        <dbReference type="PIRSR" id="PIRSR603782-1"/>
    </source>
</evidence>
<dbReference type="PANTHER" id="PTHR12151:SF25">
    <property type="entry name" value="LINALOOL DEHYDRATASE_ISOMERASE DOMAIN-CONTAINING PROTEIN"/>
    <property type="match status" value="1"/>
</dbReference>
<dbReference type="FunFam" id="3.40.30.10:FF:000013">
    <property type="entry name" value="Blast:Protein SCO1 homolog, mitochondrial"/>
    <property type="match status" value="1"/>
</dbReference>
<evidence type="ECO:0000256" key="1">
    <source>
        <dbReference type="ARBA" id="ARBA00010996"/>
    </source>
</evidence>
<feature type="binding site" evidence="3">
    <location>
        <position position="117"/>
    </location>
    <ligand>
        <name>Cu cation</name>
        <dbReference type="ChEBI" id="CHEBI:23378"/>
    </ligand>
</feature>
<dbReference type="CDD" id="cd02968">
    <property type="entry name" value="SCO"/>
    <property type="match status" value="1"/>
</dbReference>
<name>A0A0M0JCM8_9EUKA</name>
<organism evidence="6 7">
    <name type="scientific">Chrysochromulina tobinii</name>
    <dbReference type="NCBI Taxonomy" id="1460289"/>
    <lineage>
        <taxon>Eukaryota</taxon>
        <taxon>Haptista</taxon>
        <taxon>Haptophyta</taxon>
        <taxon>Prymnesiophyceae</taxon>
        <taxon>Prymnesiales</taxon>
        <taxon>Chrysochromulinaceae</taxon>
        <taxon>Chrysochromulina</taxon>
    </lineage>
</organism>